<dbReference type="AlphaFoldDB" id="A0A5P0JIW0"/>
<reference evidence="2 3" key="1">
    <citation type="journal article" date="2019" name="Environ. Health Perspect.">
        <title>Inter-host Transmission of Carbapenemase-Producing Escherichia coli among Humans and Backyard Animals.</title>
        <authorList>
            <person name="Li J."/>
            <person name="Bi Z."/>
            <person name="Ma S."/>
            <person name="Chen B."/>
            <person name="Cai C."/>
            <person name="He J."/>
            <person name="Schwarz S."/>
            <person name="Sun C."/>
            <person name="Zhou Y."/>
            <person name="Yin J."/>
            <person name="Hulth A."/>
            <person name="Wang Y."/>
            <person name="Shen Z."/>
            <person name="Wang S."/>
            <person name="Wu C."/>
            <person name="Nilsson L.E."/>
            <person name="Walsh T.R."/>
            <person name="Borjesson S."/>
            <person name="Shen J."/>
            <person name="Sun Q."/>
            <person name="Wang Y."/>
        </authorList>
    </citation>
    <scope>NUCLEOTIDE SEQUENCE [LARGE SCALE GENOMIC DNA]</scope>
    <source>
        <strain evidence="2 3">A016f</strain>
    </source>
</reference>
<dbReference type="Pfam" id="PF06693">
    <property type="entry name" value="DUF1190"/>
    <property type="match status" value="1"/>
</dbReference>
<dbReference type="InterPro" id="IPR009576">
    <property type="entry name" value="Biofilm_formation_YgiB"/>
</dbReference>
<feature type="region of interest" description="Disordered" evidence="1">
    <location>
        <begin position="1"/>
        <end position="30"/>
    </location>
</feature>
<accession>A0A5P0JIW0</accession>
<feature type="non-terminal residue" evidence="2">
    <location>
        <position position="147"/>
    </location>
</feature>
<comment type="caution">
    <text evidence="2">The sequence shown here is derived from an EMBL/GenBank/DDBJ whole genome shotgun (WGS) entry which is preliminary data.</text>
</comment>
<evidence type="ECO:0000313" key="2">
    <source>
        <dbReference type="EMBL" id="MQK28641.1"/>
    </source>
</evidence>
<dbReference type="RefSeq" id="WP_152932801.1">
    <property type="nucleotide sequence ID" value="NZ_RYCF01000857.1"/>
</dbReference>
<evidence type="ECO:0000256" key="1">
    <source>
        <dbReference type="SAM" id="MobiDB-lite"/>
    </source>
</evidence>
<proteinExistence type="predicted"/>
<protein>
    <submittedName>
        <fullName evidence="2">DUF1190 domain-containing protein</fullName>
    </submittedName>
</protein>
<organism evidence="2 3">
    <name type="scientific">Escherichia coli</name>
    <dbReference type="NCBI Taxonomy" id="562"/>
    <lineage>
        <taxon>Bacteria</taxon>
        <taxon>Pseudomonadati</taxon>
        <taxon>Pseudomonadota</taxon>
        <taxon>Gammaproteobacteria</taxon>
        <taxon>Enterobacterales</taxon>
        <taxon>Enterobacteriaceae</taxon>
        <taxon>Escherichia</taxon>
    </lineage>
</organism>
<evidence type="ECO:0000313" key="3">
    <source>
        <dbReference type="Proteomes" id="UP000359125"/>
    </source>
</evidence>
<name>A0A5P0JIW0_ECOLX</name>
<gene>
    <name evidence="2" type="ORF">EIZ93_31630</name>
</gene>
<sequence>MARKRKSRNNSKIGHGAISRIGRPNNPFEPRRNRYAQKYLTLALMGGAAFFVLKGCGDSGDVDNDGDGTFYSTVQDCIDDGNNSDICAHGWNNAKAAFYADVPKNMTQQNCQSKYENCYYDNVEQSWIPVVSGFLLSRVIRKDRDEP</sequence>
<dbReference type="Proteomes" id="UP000359125">
    <property type="component" value="Unassembled WGS sequence"/>
</dbReference>
<dbReference type="EMBL" id="RYCF01000857">
    <property type="protein sequence ID" value="MQK28641.1"/>
    <property type="molecule type" value="Genomic_DNA"/>
</dbReference>